<dbReference type="EMBL" id="REGN01008224">
    <property type="protein sequence ID" value="RNA04128.1"/>
    <property type="molecule type" value="Genomic_DNA"/>
</dbReference>
<evidence type="ECO:0000313" key="1">
    <source>
        <dbReference type="EMBL" id="RNA04128.1"/>
    </source>
</evidence>
<dbReference type="Proteomes" id="UP000276133">
    <property type="component" value="Unassembled WGS sequence"/>
</dbReference>
<keyword evidence="2" id="KW-1185">Reference proteome</keyword>
<evidence type="ECO:0000313" key="2">
    <source>
        <dbReference type="Proteomes" id="UP000276133"/>
    </source>
</evidence>
<feature type="non-terminal residue" evidence="1">
    <location>
        <position position="1"/>
    </location>
</feature>
<sequence>FRQNLNQISRIQSTQRAQRSSQQGFDQLSLLKSSQSDRSYSQLELNCNNRLKTYYEADDAMIEQDITKPVYNNNHSTAKAAVNEGSTNSADSIRPRVTEATVNQNLIVSTDSRRISAAEAVIEQDLTKSVDQNSSGTTKVDLEQPNQTVNMAWTDIVDSSRSGGTIATCKMFLTNIPYLCLPGATKAGVNQYLTIDSITTIAAEAMANQSTTNTSEETISENRNIYVDCMIDQNY</sequence>
<protein>
    <submittedName>
        <fullName evidence="1">Uncharacterized protein</fullName>
    </submittedName>
</protein>
<organism evidence="1 2">
    <name type="scientific">Brachionus plicatilis</name>
    <name type="common">Marine rotifer</name>
    <name type="synonym">Brachionus muelleri</name>
    <dbReference type="NCBI Taxonomy" id="10195"/>
    <lineage>
        <taxon>Eukaryota</taxon>
        <taxon>Metazoa</taxon>
        <taxon>Spiralia</taxon>
        <taxon>Gnathifera</taxon>
        <taxon>Rotifera</taxon>
        <taxon>Eurotatoria</taxon>
        <taxon>Monogononta</taxon>
        <taxon>Pseudotrocha</taxon>
        <taxon>Ploima</taxon>
        <taxon>Brachionidae</taxon>
        <taxon>Brachionus</taxon>
    </lineage>
</organism>
<name>A0A3M7PZP3_BRAPC</name>
<dbReference type="AlphaFoldDB" id="A0A3M7PZP3"/>
<comment type="caution">
    <text evidence="1">The sequence shown here is derived from an EMBL/GenBank/DDBJ whole genome shotgun (WGS) entry which is preliminary data.</text>
</comment>
<proteinExistence type="predicted"/>
<gene>
    <name evidence="1" type="ORF">BpHYR1_025205</name>
</gene>
<accession>A0A3M7PZP3</accession>
<reference evidence="1 2" key="1">
    <citation type="journal article" date="2018" name="Sci. Rep.">
        <title>Genomic signatures of local adaptation to the degree of environmental predictability in rotifers.</title>
        <authorList>
            <person name="Franch-Gras L."/>
            <person name="Hahn C."/>
            <person name="Garcia-Roger E.M."/>
            <person name="Carmona M.J."/>
            <person name="Serra M."/>
            <person name="Gomez A."/>
        </authorList>
    </citation>
    <scope>NUCLEOTIDE SEQUENCE [LARGE SCALE GENOMIC DNA]</scope>
    <source>
        <strain evidence="1">HYR1</strain>
    </source>
</reference>